<accession>A0ABN8HTL5</accession>
<proteinExistence type="predicted"/>
<evidence type="ECO:0000313" key="5">
    <source>
        <dbReference type="EMBL" id="CAH2040253.1"/>
    </source>
</evidence>
<feature type="domain" description="FLYWCH-type" evidence="4">
    <location>
        <begin position="20"/>
        <end position="74"/>
    </location>
</feature>
<dbReference type="Gene3D" id="2.20.25.240">
    <property type="match status" value="1"/>
</dbReference>
<protein>
    <recommendedName>
        <fullName evidence="4">FLYWCH-type domain-containing protein</fullName>
    </recommendedName>
</protein>
<evidence type="ECO:0000256" key="2">
    <source>
        <dbReference type="ARBA" id="ARBA00022771"/>
    </source>
</evidence>
<feature type="non-terminal residue" evidence="5">
    <location>
        <position position="108"/>
    </location>
</feature>
<evidence type="ECO:0000256" key="1">
    <source>
        <dbReference type="ARBA" id="ARBA00022723"/>
    </source>
</evidence>
<dbReference type="EMBL" id="OW152824">
    <property type="protein sequence ID" value="CAH2040253.1"/>
    <property type="molecule type" value="Genomic_DNA"/>
</dbReference>
<evidence type="ECO:0000256" key="3">
    <source>
        <dbReference type="ARBA" id="ARBA00022833"/>
    </source>
</evidence>
<keyword evidence="3" id="KW-0862">Zinc</keyword>
<organism evidence="5 6">
    <name type="scientific">Iphiclides podalirius</name>
    <name type="common">scarce swallowtail</name>
    <dbReference type="NCBI Taxonomy" id="110791"/>
    <lineage>
        <taxon>Eukaryota</taxon>
        <taxon>Metazoa</taxon>
        <taxon>Ecdysozoa</taxon>
        <taxon>Arthropoda</taxon>
        <taxon>Hexapoda</taxon>
        <taxon>Insecta</taxon>
        <taxon>Pterygota</taxon>
        <taxon>Neoptera</taxon>
        <taxon>Endopterygota</taxon>
        <taxon>Lepidoptera</taxon>
        <taxon>Glossata</taxon>
        <taxon>Ditrysia</taxon>
        <taxon>Papilionoidea</taxon>
        <taxon>Papilionidae</taxon>
        <taxon>Papilioninae</taxon>
        <taxon>Iphiclides</taxon>
    </lineage>
</organism>
<dbReference type="Proteomes" id="UP000837857">
    <property type="component" value="Chromosome 12"/>
</dbReference>
<keyword evidence="2" id="KW-0863">Zinc-finger</keyword>
<keyword evidence="1" id="KW-0479">Metal-binding</keyword>
<reference evidence="5" key="1">
    <citation type="submission" date="2022-03" db="EMBL/GenBank/DDBJ databases">
        <authorList>
            <person name="Martin H S."/>
        </authorList>
    </citation>
    <scope>NUCLEOTIDE SEQUENCE</scope>
</reference>
<evidence type="ECO:0000259" key="4">
    <source>
        <dbReference type="Pfam" id="PF04500"/>
    </source>
</evidence>
<dbReference type="Pfam" id="PF04500">
    <property type="entry name" value="FLYWCH"/>
    <property type="match status" value="1"/>
</dbReference>
<sequence length="108" mass="12389">MLTKNVGIIGVGTAVYYEIVKSQRGKKLLLIDGFTFSKANQNHWVCSRKVVGCKARLKLDDDGYIVSLYNDHCHPPRKFARTETGEVVRMPRKKCVFYGLENKKLYSF</sequence>
<dbReference type="InterPro" id="IPR007588">
    <property type="entry name" value="Znf_FLYWCH"/>
</dbReference>
<name>A0ABN8HTL5_9NEOP</name>
<evidence type="ECO:0000313" key="6">
    <source>
        <dbReference type="Proteomes" id="UP000837857"/>
    </source>
</evidence>
<gene>
    <name evidence="5" type="ORF">IPOD504_LOCUS2416</name>
</gene>
<keyword evidence="6" id="KW-1185">Reference proteome</keyword>